<feature type="domain" description="YdhG-like" evidence="1">
    <location>
        <begin position="140"/>
        <end position="229"/>
    </location>
</feature>
<reference evidence="3" key="1">
    <citation type="journal article" date="2019" name="Int. J. Syst. Evol. Microbiol.">
        <title>The Global Catalogue of Microorganisms (GCM) 10K type strain sequencing project: providing services to taxonomists for standard genome sequencing and annotation.</title>
        <authorList>
            <consortium name="The Broad Institute Genomics Platform"/>
            <consortium name="The Broad Institute Genome Sequencing Center for Infectious Disease"/>
            <person name="Wu L."/>
            <person name="Ma J."/>
        </authorList>
    </citation>
    <scope>NUCLEOTIDE SEQUENCE [LARGE SCALE GENOMIC DNA]</scope>
    <source>
        <strain evidence="3">JCM 16704</strain>
    </source>
</reference>
<proteinExistence type="predicted"/>
<evidence type="ECO:0000259" key="1">
    <source>
        <dbReference type="Pfam" id="PF08818"/>
    </source>
</evidence>
<dbReference type="InterPro" id="IPR014922">
    <property type="entry name" value="YdhG-like"/>
</dbReference>
<gene>
    <name evidence="2" type="ORF">GCM10022216_20680</name>
</gene>
<sequence length="313" mass="36294">MNDASFSTIDEYIASFDKEGQYILNQVRQIIKEVSPKETKETISYKMPTFRYQGNLMHFALFKKHLGLYPGPAAIEAFEKDLKAFKTSKGAIQIPLDKPIPEDLIRKLIAFNVDILKDKKGPTWDSHKSTWVDAEEFMNQLIVKTKSPLKKEFKWGSDVYTFQGKNVIGWGGFKDFFSLWFYNGVFLNDAEKVLVNASEGKTKALRQWRFKDVSEMNEKKILAYIEESVQTIRDGKEIKIERSAPREVTGILKEALNQNKEFHNAFDKLTPGKQKEYIEYIDEAKQEKTKFARIEKIIPLILDGKGLHDKYKK</sequence>
<keyword evidence="3" id="KW-1185">Reference proteome</keyword>
<dbReference type="Pfam" id="PF13376">
    <property type="entry name" value="OmdA"/>
    <property type="match status" value="1"/>
</dbReference>
<dbReference type="RefSeq" id="WP_344674634.1">
    <property type="nucleotide sequence ID" value="NZ_BAAAZI010000008.1"/>
</dbReference>
<dbReference type="SUPFAM" id="SSF159888">
    <property type="entry name" value="YdhG-like"/>
    <property type="match status" value="2"/>
</dbReference>
<dbReference type="Gene3D" id="3.90.1150.200">
    <property type="match status" value="1"/>
</dbReference>
<organism evidence="2 3">
    <name type="scientific">Sphingobacterium kyonggiense</name>
    <dbReference type="NCBI Taxonomy" id="714075"/>
    <lineage>
        <taxon>Bacteria</taxon>
        <taxon>Pseudomonadati</taxon>
        <taxon>Bacteroidota</taxon>
        <taxon>Sphingobacteriia</taxon>
        <taxon>Sphingobacteriales</taxon>
        <taxon>Sphingobacteriaceae</taxon>
        <taxon>Sphingobacterium</taxon>
    </lineage>
</organism>
<dbReference type="Proteomes" id="UP001500101">
    <property type="component" value="Unassembled WGS sequence"/>
</dbReference>
<evidence type="ECO:0000313" key="2">
    <source>
        <dbReference type="EMBL" id="GAA4141046.1"/>
    </source>
</evidence>
<dbReference type="EMBL" id="BAAAZI010000008">
    <property type="protein sequence ID" value="GAA4141046.1"/>
    <property type="molecule type" value="Genomic_DNA"/>
</dbReference>
<evidence type="ECO:0000313" key="3">
    <source>
        <dbReference type="Proteomes" id="UP001500101"/>
    </source>
</evidence>
<feature type="domain" description="YdhG-like" evidence="1">
    <location>
        <begin position="23"/>
        <end position="113"/>
    </location>
</feature>
<accession>A0ABP7YTK4</accession>
<name>A0ABP7YTK4_9SPHI</name>
<dbReference type="Pfam" id="PF08818">
    <property type="entry name" value="DUF1801"/>
    <property type="match status" value="2"/>
</dbReference>
<comment type="caution">
    <text evidence="2">The sequence shown here is derived from an EMBL/GenBank/DDBJ whole genome shotgun (WGS) entry which is preliminary data.</text>
</comment>
<protein>
    <recommendedName>
        <fullName evidence="1">YdhG-like domain-containing protein</fullName>
    </recommendedName>
</protein>